<evidence type="ECO:0000256" key="8">
    <source>
        <dbReference type="ARBA" id="ARBA00061012"/>
    </source>
</evidence>
<feature type="binding site" evidence="9 11">
    <location>
        <position position="208"/>
    </location>
    <ligand>
        <name>substrate</name>
    </ligand>
</feature>
<feature type="active site" description="For OMPdecase activity" evidence="10">
    <location>
        <position position="74"/>
    </location>
</feature>
<feature type="binding site" evidence="9 11">
    <location>
        <position position="228"/>
    </location>
    <ligand>
        <name>substrate</name>
    </ligand>
</feature>
<feature type="binding site" evidence="9 11">
    <location>
        <position position="47"/>
    </location>
    <ligand>
        <name>substrate</name>
    </ligand>
</feature>
<evidence type="ECO:0000259" key="12">
    <source>
        <dbReference type="SMART" id="SM00934"/>
    </source>
</evidence>
<dbReference type="PATRIC" id="fig|1393034.3.peg.1042"/>
<dbReference type="PANTHER" id="PTHR32119">
    <property type="entry name" value="OROTIDINE 5'-PHOSPHATE DECARBOXYLASE"/>
    <property type="match status" value="1"/>
</dbReference>
<dbReference type="GO" id="GO:0044205">
    <property type="term" value="P:'de novo' UMP biosynthetic process"/>
    <property type="evidence" value="ECO:0007669"/>
    <property type="project" value="UniProtKB-UniRule"/>
</dbReference>
<dbReference type="OrthoDB" id="9806203at2"/>
<evidence type="ECO:0000256" key="5">
    <source>
        <dbReference type="ARBA" id="ARBA00022975"/>
    </source>
</evidence>
<comment type="catalytic activity">
    <reaction evidence="7 9">
        <text>orotidine 5'-phosphate + H(+) = UMP + CO2</text>
        <dbReference type="Rhea" id="RHEA:11596"/>
        <dbReference type="ChEBI" id="CHEBI:15378"/>
        <dbReference type="ChEBI" id="CHEBI:16526"/>
        <dbReference type="ChEBI" id="CHEBI:57538"/>
        <dbReference type="ChEBI" id="CHEBI:57865"/>
        <dbReference type="EC" id="4.1.1.23"/>
    </reaction>
</comment>
<dbReference type="SUPFAM" id="SSF51366">
    <property type="entry name" value="Ribulose-phoshate binding barrel"/>
    <property type="match status" value="1"/>
</dbReference>
<sequence>MLEATNNTFYDAAYDACAQKIIVALDCDEDTALELVKRLSGHAQWVKVGMTLYYACGPRIISTMHEAGMKVFLDLKLHDIPHQVHGAIMSAARAGADIISIHGLGGPDMIAAAAQGLSEHCFNARTANTKLIAITVLTSMNQQMLEQIGISDELTDEVKRLAELAYTHGAHGVVCSPQEASMMRELLGEKALIVTPGVRPRGSQLGDQKRTATPAQALAAGASMVVIGRPITQADDPVAAFDGIIDSIIAES</sequence>
<evidence type="ECO:0000313" key="14">
    <source>
        <dbReference type="Proteomes" id="UP000070675"/>
    </source>
</evidence>
<comment type="pathway">
    <text evidence="2 9">Pyrimidine metabolism; UMP biosynthesis via de novo pathway; UMP from orotate: step 2/2.</text>
</comment>
<feature type="binding site" evidence="9 11">
    <location>
        <position position="229"/>
    </location>
    <ligand>
        <name>substrate</name>
    </ligand>
</feature>
<comment type="caution">
    <text evidence="13">The sequence shown here is derived from an EMBL/GenBank/DDBJ whole genome shotgun (WGS) entry which is preliminary data.</text>
</comment>
<dbReference type="HAMAP" id="MF_01200_B">
    <property type="entry name" value="OMPdecase_type1_B"/>
    <property type="match status" value="1"/>
</dbReference>
<dbReference type="NCBIfam" id="TIGR01740">
    <property type="entry name" value="pyrF"/>
    <property type="match status" value="1"/>
</dbReference>
<evidence type="ECO:0000256" key="9">
    <source>
        <dbReference type="HAMAP-Rule" id="MF_01200"/>
    </source>
</evidence>
<dbReference type="STRING" id="1393034.HMPREF3192_01074"/>
<dbReference type="InterPro" id="IPR014732">
    <property type="entry name" value="OMPdecase"/>
</dbReference>
<dbReference type="GO" id="GO:0005829">
    <property type="term" value="C:cytosol"/>
    <property type="evidence" value="ECO:0007669"/>
    <property type="project" value="TreeGrafter"/>
</dbReference>
<feature type="binding site" evidence="9">
    <location>
        <begin position="74"/>
        <end position="83"/>
    </location>
    <ligand>
        <name>substrate</name>
    </ligand>
</feature>
<gene>
    <name evidence="9" type="primary">pyrF</name>
    <name evidence="13" type="ORF">HMPREF3192_01074</name>
</gene>
<dbReference type="GO" id="GO:0006207">
    <property type="term" value="P:'de novo' pyrimidine nucleobase biosynthetic process"/>
    <property type="evidence" value="ECO:0007669"/>
    <property type="project" value="InterPro"/>
</dbReference>
<dbReference type="InterPro" id="IPR047596">
    <property type="entry name" value="OMPdecase_bac"/>
</dbReference>
<accession>A0A133XSD2</accession>
<feature type="active site" description="For OMPdecase activity" evidence="10">
    <location>
        <position position="79"/>
    </location>
</feature>
<evidence type="ECO:0000256" key="2">
    <source>
        <dbReference type="ARBA" id="ARBA00004861"/>
    </source>
</evidence>
<dbReference type="InterPro" id="IPR011060">
    <property type="entry name" value="RibuloseP-bd_barrel"/>
</dbReference>
<evidence type="ECO:0000313" key="13">
    <source>
        <dbReference type="EMBL" id="KXB33845.1"/>
    </source>
</evidence>
<feature type="domain" description="Orotidine 5'-phosphate decarboxylase" evidence="12">
    <location>
        <begin position="20"/>
        <end position="244"/>
    </location>
</feature>
<dbReference type="FunFam" id="3.20.20.70:FF:000015">
    <property type="entry name" value="Orotidine 5'-phosphate decarboxylase"/>
    <property type="match status" value="1"/>
</dbReference>
<evidence type="ECO:0000256" key="1">
    <source>
        <dbReference type="ARBA" id="ARBA00002356"/>
    </source>
</evidence>
<dbReference type="RefSeq" id="WP_066305878.1">
    <property type="nucleotide sequence ID" value="NZ_KQ959507.1"/>
</dbReference>
<protein>
    <recommendedName>
        <fullName evidence="9">Orotidine 5'-phosphate decarboxylase</fullName>
        <ecNumber evidence="9">4.1.1.23</ecNumber>
    </recommendedName>
    <alternativeName>
        <fullName evidence="9">OMP decarboxylase</fullName>
        <shortName evidence="9">OMPDCase</shortName>
        <shortName evidence="9">OMPdecase</shortName>
    </alternativeName>
</protein>
<dbReference type="CDD" id="cd04725">
    <property type="entry name" value="OMP_decarboxylase_like"/>
    <property type="match status" value="1"/>
</dbReference>
<comment type="function">
    <text evidence="1 9">Catalyzes the decarboxylation of orotidine 5'-monophosphate (OMP) to uridine 5'-monophosphate (UMP).</text>
</comment>
<evidence type="ECO:0000256" key="6">
    <source>
        <dbReference type="ARBA" id="ARBA00023239"/>
    </source>
</evidence>
<keyword evidence="14" id="KW-1185">Reference proteome</keyword>
<reference evidence="14" key="1">
    <citation type="submission" date="2016-01" db="EMBL/GenBank/DDBJ databases">
        <authorList>
            <person name="Mitreva M."/>
            <person name="Pepin K.H."/>
            <person name="Mihindukulasuriya K.A."/>
            <person name="Fulton R."/>
            <person name="Fronick C."/>
            <person name="O'Laughlin M."/>
            <person name="Miner T."/>
            <person name="Herter B."/>
            <person name="Rosa B.A."/>
            <person name="Cordes M."/>
            <person name="Tomlinson C."/>
            <person name="Wollam A."/>
            <person name="Palsikar V.B."/>
            <person name="Mardis E.R."/>
            <person name="Wilson R.K."/>
        </authorList>
    </citation>
    <scope>NUCLEOTIDE SEQUENCE [LARGE SCALE GENOMIC DNA]</scope>
    <source>
        <strain evidence="14">DNF00019</strain>
    </source>
</reference>
<feature type="binding site" evidence="9 11">
    <location>
        <position position="26"/>
    </location>
    <ligand>
        <name>substrate</name>
    </ligand>
</feature>
<comment type="subunit">
    <text evidence="3 9">Homodimer.</text>
</comment>
<dbReference type="EMBL" id="LSCR01000029">
    <property type="protein sequence ID" value="KXB33845.1"/>
    <property type="molecule type" value="Genomic_DNA"/>
</dbReference>
<dbReference type="Proteomes" id="UP000070675">
    <property type="component" value="Unassembled WGS sequence"/>
</dbReference>
<dbReference type="Pfam" id="PF00215">
    <property type="entry name" value="OMPdecase"/>
    <property type="match status" value="1"/>
</dbReference>
<organism evidence="13 14">
    <name type="scientific">Atopobium deltae</name>
    <dbReference type="NCBI Taxonomy" id="1393034"/>
    <lineage>
        <taxon>Bacteria</taxon>
        <taxon>Bacillati</taxon>
        <taxon>Actinomycetota</taxon>
        <taxon>Coriobacteriia</taxon>
        <taxon>Coriobacteriales</taxon>
        <taxon>Atopobiaceae</taxon>
        <taxon>Atopobium</taxon>
    </lineage>
</organism>
<feature type="active site" description="For OMPdecase activity" evidence="10">
    <location>
        <position position="76"/>
    </location>
</feature>
<feature type="binding site" evidence="9 11">
    <location>
        <position position="199"/>
    </location>
    <ligand>
        <name>substrate</name>
    </ligand>
</feature>
<dbReference type="NCBIfam" id="NF001273">
    <property type="entry name" value="PRK00230.1"/>
    <property type="match status" value="1"/>
</dbReference>
<evidence type="ECO:0000256" key="7">
    <source>
        <dbReference type="ARBA" id="ARBA00049157"/>
    </source>
</evidence>
<feature type="binding site" evidence="9 11">
    <location>
        <position position="138"/>
    </location>
    <ligand>
        <name>substrate</name>
    </ligand>
</feature>
<name>A0A133XSD2_9ACTN</name>
<dbReference type="SMART" id="SM00934">
    <property type="entry name" value="OMPdecase"/>
    <property type="match status" value="1"/>
</dbReference>
<evidence type="ECO:0000256" key="4">
    <source>
        <dbReference type="ARBA" id="ARBA00022793"/>
    </source>
</evidence>
<keyword evidence="4 9" id="KW-0210">Decarboxylase</keyword>
<comment type="similarity">
    <text evidence="8 9">Belongs to the OMP decarboxylase family. Type 1 subfamily.</text>
</comment>
<keyword evidence="6 9" id="KW-0456">Lyase</keyword>
<dbReference type="InterPro" id="IPR001754">
    <property type="entry name" value="OMPdeCOase_dom"/>
</dbReference>
<keyword evidence="5 9" id="KW-0665">Pyrimidine biosynthesis</keyword>
<evidence type="ECO:0000256" key="11">
    <source>
        <dbReference type="PIRSR" id="PIRSR614732-2"/>
    </source>
</evidence>
<dbReference type="UniPathway" id="UPA00070">
    <property type="reaction ID" value="UER00120"/>
</dbReference>
<feature type="active site" description="Proton donor" evidence="9">
    <location>
        <position position="76"/>
    </location>
</feature>
<dbReference type="PANTHER" id="PTHR32119:SF2">
    <property type="entry name" value="OROTIDINE 5'-PHOSPHATE DECARBOXYLASE"/>
    <property type="match status" value="1"/>
</dbReference>
<dbReference type="InterPro" id="IPR013785">
    <property type="entry name" value="Aldolase_TIM"/>
</dbReference>
<proteinExistence type="inferred from homology"/>
<evidence type="ECO:0000256" key="10">
    <source>
        <dbReference type="PIRSR" id="PIRSR614732-1"/>
    </source>
</evidence>
<dbReference type="GO" id="GO:0004590">
    <property type="term" value="F:orotidine-5'-phosphate decarboxylase activity"/>
    <property type="evidence" value="ECO:0007669"/>
    <property type="project" value="UniProtKB-UniRule"/>
</dbReference>
<dbReference type="Gene3D" id="3.20.20.70">
    <property type="entry name" value="Aldolase class I"/>
    <property type="match status" value="1"/>
</dbReference>
<dbReference type="AlphaFoldDB" id="A0A133XSD2"/>
<dbReference type="EC" id="4.1.1.23" evidence="9"/>
<evidence type="ECO:0000256" key="3">
    <source>
        <dbReference type="ARBA" id="ARBA00011738"/>
    </source>
</evidence>